<feature type="chain" id="PRO_5044841660" evidence="3">
    <location>
        <begin position="16"/>
        <end position="596"/>
    </location>
</feature>
<dbReference type="InterPro" id="IPR001220">
    <property type="entry name" value="Legume_lectin_dom"/>
</dbReference>
<dbReference type="AlphaFoldDB" id="A0ABD1T9D9"/>
<dbReference type="EMBL" id="JBFOLJ010000009">
    <property type="protein sequence ID" value="KAL2509305.1"/>
    <property type="molecule type" value="Genomic_DNA"/>
</dbReference>
<evidence type="ECO:0000259" key="4">
    <source>
        <dbReference type="Pfam" id="PF00139"/>
    </source>
</evidence>
<feature type="compositionally biased region" description="Basic and acidic residues" evidence="2">
    <location>
        <begin position="125"/>
        <end position="160"/>
    </location>
</feature>
<evidence type="ECO:0000313" key="7">
    <source>
        <dbReference type="Proteomes" id="UP001604277"/>
    </source>
</evidence>
<feature type="region of interest" description="Disordered" evidence="2">
    <location>
        <begin position="267"/>
        <end position="307"/>
    </location>
</feature>
<name>A0ABD1T9D9_9LAMI</name>
<evidence type="ECO:0000256" key="3">
    <source>
        <dbReference type="SAM" id="SignalP"/>
    </source>
</evidence>
<feature type="domain" description="Legume lectin" evidence="4">
    <location>
        <begin position="501"/>
        <end position="568"/>
    </location>
</feature>
<feature type="compositionally biased region" description="Polar residues" evidence="2">
    <location>
        <begin position="163"/>
        <end position="175"/>
    </location>
</feature>
<dbReference type="PANTHER" id="PTHR45979:SF30">
    <property type="entry name" value="NUCLEOTIDYLTRANSFERASE"/>
    <property type="match status" value="1"/>
</dbReference>
<feature type="domain" description="PAP/OAS1 substrate-binding-related" evidence="5">
    <location>
        <begin position="368"/>
        <end position="464"/>
    </location>
</feature>
<sequence length="596" mass="64667">MVIPTSHHLLPLILAIELNLLNREPSLSLTGEQKELKLSANTPFYDDDGSLVGLVCVSSDARPFLEPRAVISEPKPLETDSRFSRHRSFASAKLGLDPQQPLQAAISSKISNFASKVSNKVKSKIRSEENGSDRDIGSGDSHHSDHGFSDAALSEHREDAASSGASTPRGDTNPSPFGVFSGVSHEENSPVNPSRDSGDESEGKPGMSKIITSKAEAWIGKKGLSWPWKGNERDGSETKTSHLFWPWLHNDQENELGEQKSASAILKSENQVSETNRTANSEASGSWSSPFNVNSTSTASSGGSTSSTAVNKIDMVSDCLDYEILWEDLTIGEQIGQGSCGTVSVDVAVKVFSRQEYSDDVIFSFRQEVLYRFLEFFSNFDWDNFCVSLWGPVPISSLPDVTAEPPRKDSGELLFSKLFLDACSSVYVVFPGGHENNGQPFVSKHFNVIDPLRVNNNLGRSVSKVVSGPRKKEKPKIEPDLFVFFSLRSRLSGVWPCLCLVSASTSLPNELSGQYFGLFSGSTTPTVALVLAIEFDTGRNSEFNDPEENHVRIDLKNIVSVITQTASYYSASGVGSGVWTKAITDGSGEGGGRSVD</sequence>
<proteinExistence type="predicted"/>
<evidence type="ECO:0000256" key="2">
    <source>
        <dbReference type="SAM" id="MobiDB-lite"/>
    </source>
</evidence>
<evidence type="ECO:0000313" key="6">
    <source>
        <dbReference type="EMBL" id="KAL2509305.1"/>
    </source>
</evidence>
<dbReference type="InterPro" id="IPR058920">
    <property type="entry name" value="PAP-OAS1-bd-rel"/>
</dbReference>
<reference evidence="7" key="1">
    <citation type="submission" date="2024-07" db="EMBL/GenBank/DDBJ databases">
        <title>Two chromosome-level genome assemblies of Korean endemic species Abeliophyllum distichum and Forsythia ovata (Oleaceae).</title>
        <authorList>
            <person name="Jang H."/>
        </authorList>
    </citation>
    <scope>NUCLEOTIDE SEQUENCE [LARGE SCALE GENOMIC DNA]</scope>
</reference>
<comment type="caution">
    <text evidence="6">The sequence shown here is derived from an EMBL/GenBank/DDBJ whole genome shotgun (WGS) entry which is preliminary data.</text>
</comment>
<accession>A0ABD1T9D9</accession>
<organism evidence="6 7">
    <name type="scientific">Forsythia ovata</name>
    <dbReference type="NCBI Taxonomy" id="205694"/>
    <lineage>
        <taxon>Eukaryota</taxon>
        <taxon>Viridiplantae</taxon>
        <taxon>Streptophyta</taxon>
        <taxon>Embryophyta</taxon>
        <taxon>Tracheophyta</taxon>
        <taxon>Spermatophyta</taxon>
        <taxon>Magnoliopsida</taxon>
        <taxon>eudicotyledons</taxon>
        <taxon>Gunneridae</taxon>
        <taxon>Pentapetalae</taxon>
        <taxon>asterids</taxon>
        <taxon>lamiids</taxon>
        <taxon>Lamiales</taxon>
        <taxon>Oleaceae</taxon>
        <taxon>Forsythieae</taxon>
        <taxon>Forsythia</taxon>
    </lineage>
</organism>
<dbReference type="SUPFAM" id="SSF81631">
    <property type="entry name" value="PAP/OAS1 substrate-binding domain"/>
    <property type="match status" value="1"/>
</dbReference>
<protein>
    <submittedName>
        <fullName evidence="6">Serine/threonine-protein kinase PITSLRE</fullName>
    </submittedName>
</protein>
<feature type="region of interest" description="Disordered" evidence="2">
    <location>
        <begin position="119"/>
        <end position="207"/>
    </location>
</feature>
<dbReference type="Gene3D" id="1.10.1410.10">
    <property type="match status" value="1"/>
</dbReference>
<dbReference type="PANTHER" id="PTHR45979">
    <property type="entry name" value="PAP/OAS1 SUBSTRATE-BINDING DOMAIN SUPERFAMILY"/>
    <property type="match status" value="1"/>
</dbReference>
<feature type="compositionally biased region" description="Polar residues" evidence="2">
    <location>
        <begin position="268"/>
        <end position="294"/>
    </location>
</feature>
<dbReference type="Pfam" id="PF26180">
    <property type="entry name" value="PAP-OAS1"/>
    <property type="match status" value="1"/>
</dbReference>
<dbReference type="SUPFAM" id="SSF49899">
    <property type="entry name" value="Concanavalin A-like lectins/glucanases"/>
    <property type="match status" value="1"/>
</dbReference>
<evidence type="ECO:0000259" key="5">
    <source>
        <dbReference type="Pfam" id="PF26180"/>
    </source>
</evidence>
<feature type="compositionally biased region" description="Low complexity" evidence="2">
    <location>
        <begin position="295"/>
        <end position="307"/>
    </location>
</feature>
<dbReference type="InterPro" id="IPR058921">
    <property type="entry name" value="PAP/OAS1-rel"/>
</dbReference>
<keyword evidence="6" id="KW-0808">Transferase</keyword>
<dbReference type="GO" id="GO:0030246">
    <property type="term" value="F:carbohydrate binding"/>
    <property type="evidence" value="ECO:0007669"/>
    <property type="project" value="UniProtKB-KW"/>
</dbReference>
<dbReference type="Pfam" id="PF00139">
    <property type="entry name" value="Lectin_legB"/>
    <property type="match status" value="1"/>
</dbReference>
<dbReference type="InterPro" id="IPR013320">
    <property type="entry name" value="ConA-like_dom_sf"/>
</dbReference>
<feature type="signal peptide" evidence="3">
    <location>
        <begin position="1"/>
        <end position="15"/>
    </location>
</feature>
<dbReference type="GO" id="GO:0016301">
    <property type="term" value="F:kinase activity"/>
    <property type="evidence" value="ECO:0007669"/>
    <property type="project" value="UniProtKB-KW"/>
</dbReference>
<keyword evidence="3" id="KW-0732">Signal</keyword>
<gene>
    <name evidence="6" type="ORF">Fot_32952</name>
</gene>
<evidence type="ECO:0000256" key="1">
    <source>
        <dbReference type="ARBA" id="ARBA00022734"/>
    </source>
</evidence>
<keyword evidence="1" id="KW-0430">Lectin</keyword>
<dbReference type="Proteomes" id="UP001604277">
    <property type="component" value="Unassembled WGS sequence"/>
</dbReference>
<dbReference type="Gene3D" id="2.60.120.200">
    <property type="match status" value="1"/>
</dbReference>
<keyword evidence="6" id="KW-0418">Kinase</keyword>
<keyword evidence="7" id="KW-1185">Reference proteome</keyword>